<dbReference type="InterPro" id="IPR007837">
    <property type="entry name" value="DinB"/>
</dbReference>
<feature type="binding site" evidence="3">
    <location>
        <position position="49"/>
    </location>
    <ligand>
        <name>a divalent metal cation</name>
        <dbReference type="ChEBI" id="CHEBI:60240"/>
    </ligand>
</feature>
<evidence type="ECO:0000256" key="1">
    <source>
        <dbReference type="ARBA" id="ARBA00008635"/>
    </source>
</evidence>
<evidence type="ECO:0000256" key="3">
    <source>
        <dbReference type="PIRSR" id="PIRSR607837-1"/>
    </source>
</evidence>
<protein>
    <submittedName>
        <fullName evidence="4">DinB family protein</fullName>
    </submittedName>
</protein>
<dbReference type="Proteomes" id="UP000061569">
    <property type="component" value="Chromosome"/>
</dbReference>
<evidence type="ECO:0000313" key="4">
    <source>
        <dbReference type="EMBL" id="ALN57856.1"/>
    </source>
</evidence>
<dbReference type="KEGG" id="lez:GLE_2507"/>
<feature type="binding site" evidence="3">
    <location>
        <position position="130"/>
    </location>
    <ligand>
        <name>a divalent metal cation</name>
        <dbReference type="ChEBI" id="CHEBI:60240"/>
    </ligand>
</feature>
<dbReference type="EMBL" id="CP013140">
    <property type="protein sequence ID" value="ALN57856.1"/>
    <property type="molecule type" value="Genomic_DNA"/>
</dbReference>
<gene>
    <name evidence="4" type="ORF">GLE_2507</name>
</gene>
<organism evidence="4 5">
    <name type="scientific">Lysobacter enzymogenes</name>
    <dbReference type="NCBI Taxonomy" id="69"/>
    <lineage>
        <taxon>Bacteria</taxon>
        <taxon>Pseudomonadati</taxon>
        <taxon>Pseudomonadota</taxon>
        <taxon>Gammaproteobacteria</taxon>
        <taxon>Lysobacterales</taxon>
        <taxon>Lysobacteraceae</taxon>
        <taxon>Lysobacter</taxon>
    </lineage>
</organism>
<evidence type="ECO:0000256" key="2">
    <source>
        <dbReference type="ARBA" id="ARBA00022723"/>
    </source>
</evidence>
<dbReference type="OrthoDB" id="119432at2"/>
<reference evidence="4 5" key="1">
    <citation type="submission" date="2015-11" db="EMBL/GenBank/DDBJ databases">
        <title>Genome sequences of Lysobacter enzymogenes strain C3 and Lysobacter antibioticus ATCC 29479.</title>
        <authorList>
            <person name="Kobayashi D.Y."/>
        </authorList>
    </citation>
    <scope>NUCLEOTIDE SEQUENCE [LARGE SCALE GENOMIC DNA]</scope>
    <source>
        <strain evidence="4 5">C3</strain>
    </source>
</reference>
<feature type="binding site" evidence="3">
    <location>
        <position position="134"/>
    </location>
    <ligand>
        <name>a divalent metal cation</name>
        <dbReference type="ChEBI" id="CHEBI:60240"/>
    </ligand>
</feature>
<dbReference type="InterPro" id="IPR034660">
    <property type="entry name" value="DinB/YfiT-like"/>
</dbReference>
<dbReference type="STRING" id="69.GLE_2507"/>
<dbReference type="Gene3D" id="1.20.120.450">
    <property type="entry name" value="dinb family like domain"/>
    <property type="match status" value="1"/>
</dbReference>
<keyword evidence="2 3" id="KW-0479">Metal-binding</keyword>
<proteinExistence type="inferred from homology"/>
<name>A0A0S2DHC8_LYSEN</name>
<dbReference type="Pfam" id="PF05163">
    <property type="entry name" value="DinB"/>
    <property type="match status" value="1"/>
</dbReference>
<dbReference type="GO" id="GO:0046872">
    <property type="term" value="F:metal ion binding"/>
    <property type="evidence" value="ECO:0007669"/>
    <property type="project" value="UniProtKB-KW"/>
</dbReference>
<evidence type="ECO:0000313" key="5">
    <source>
        <dbReference type="Proteomes" id="UP000061569"/>
    </source>
</evidence>
<dbReference type="SUPFAM" id="SSF109854">
    <property type="entry name" value="DinB/YfiT-like putative metalloenzymes"/>
    <property type="match status" value="1"/>
</dbReference>
<comment type="similarity">
    <text evidence="1">Belongs to the DinB family.</text>
</comment>
<sequence>MRADIHSVLKTWERENETTLEVFSRVPEGRNEQTVVPDKGWTLGGLVWHICISERWFCAEVMGARPAGDNEVPADEMPATVAEMAAAFQRSHAALMQAVAEQGEDWVDEAVDFYGNPWTRMELLNLMLRHEAHHRGQLSILMMVAGGQPPTIYGAPGINLEDAL</sequence>
<dbReference type="PATRIC" id="fig|69.6.peg.2470"/>
<accession>A0A0S2DHC8</accession>
<dbReference type="AlphaFoldDB" id="A0A0S2DHC8"/>